<comment type="caution">
    <text evidence="4">The sequence shown here is derived from an EMBL/GenBank/DDBJ whole genome shotgun (WGS) entry which is preliminary data.</text>
</comment>
<dbReference type="NCBIfam" id="TIGR00377">
    <property type="entry name" value="ant_ant_sig"/>
    <property type="match status" value="1"/>
</dbReference>
<evidence type="ECO:0000256" key="1">
    <source>
        <dbReference type="ARBA" id="ARBA00009013"/>
    </source>
</evidence>
<feature type="domain" description="STAS" evidence="3">
    <location>
        <begin position="1"/>
        <end position="109"/>
    </location>
</feature>
<name>A0A9D1CMX1_9FIRM</name>
<dbReference type="SUPFAM" id="SSF52091">
    <property type="entry name" value="SpoIIaa-like"/>
    <property type="match status" value="1"/>
</dbReference>
<evidence type="ECO:0000259" key="3">
    <source>
        <dbReference type="PROSITE" id="PS50801"/>
    </source>
</evidence>
<comment type="similarity">
    <text evidence="1 2">Belongs to the anti-sigma-factor antagonist family.</text>
</comment>
<evidence type="ECO:0000313" key="5">
    <source>
        <dbReference type="Proteomes" id="UP000886874"/>
    </source>
</evidence>
<dbReference type="PROSITE" id="PS50801">
    <property type="entry name" value="STAS"/>
    <property type="match status" value="1"/>
</dbReference>
<proteinExistence type="inferred from homology"/>
<sequence>MQMTSYLQDKQLTIALQGEIDHHGAKATLRTVAEKIEQYLPTDCVLDFRGVTFMDSSGIAIVIHTLRRMTELGGHLRLTKVPPQPEKVLRAAGIDRIVKLEGRDVNHEV</sequence>
<protein>
    <recommendedName>
        <fullName evidence="2">Anti-sigma factor antagonist</fullName>
    </recommendedName>
</protein>
<reference evidence="4" key="1">
    <citation type="submission" date="2020-10" db="EMBL/GenBank/DDBJ databases">
        <authorList>
            <person name="Gilroy R."/>
        </authorList>
    </citation>
    <scope>NUCLEOTIDE SEQUENCE</scope>
    <source>
        <strain evidence="4">ChiSjej2B20-13462</strain>
    </source>
</reference>
<dbReference type="AlphaFoldDB" id="A0A9D1CMX1"/>
<dbReference type="InterPro" id="IPR036513">
    <property type="entry name" value="STAS_dom_sf"/>
</dbReference>
<dbReference type="PANTHER" id="PTHR33495">
    <property type="entry name" value="ANTI-SIGMA FACTOR ANTAGONIST TM_1081-RELATED-RELATED"/>
    <property type="match status" value="1"/>
</dbReference>
<evidence type="ECO:0000256" key="2">
    <source>
        <dbReference type="RuleBase" id="RU003749"/>
    </source>
</evidence>
<evidence type="ECO:0000313" key="4">
    <source>
        <dbReference type="EMBL" id="HIQ68752.1"/>
    </source>
</evidence>
<reference evidence="4" key="2">
    <citation type="journal article" date="2021" name="PeerJ">
        <title>Extensive microbial diversity within the chicken gut microbiome revealed by metagenomics and culture.</title>
        <authorList>
            <person name="Gilroy R."/>
            <person name="Ravi A."/>
            <person name="Getino M."/>
            <person name="Pursley I."/>
            <person name="Horton D.L."/>
            <person name="Alikhan N.F."/>
            <person name="Baker D."/>
            <person name="Gharbi K."/>
            <person name="Hall N."/>
            <person name="Watson M."/>
            <person name="Adriaenssens E.M."/>
            <person name="Foster-Nyarko E."/>
            <person name="Jarju S."/>
            <person name="Secka A."/>
            <person name="Antonio M."/>
            <person name="Oren A."/>
            <person name="Chaudhuri R.R."/>
            <person name="La Ragione R."/>
            <person name="Hildebrand F."/>
            <person name="Pallen M.J."/>
        </authorList>
    </citation>
    <scope>NUCLEOTIDE SEQUENCE</scope>
    <source>
        <strain evidence="4">ChiSjej2B20-13462</strain>
    </source>
</reference>
<dbReference type="CDD" id="cd07043">
    <property type="entry name" value="STAS_anti-anti-sigma_factors"/>
    <property type="match status" value="1"/>
</dbReference>
<organism evidence="4 5">
    <name type="scientific">Candidatus Avoscillospira stercorigallinarum</name>
    <dbReference type="NCBI Taxonomy" id="2840708"/>
    <lineage>
        <taxon>Bacteria</taxon>
        <taxon>Bacillati</taxon>
        <taxon>Bacillota</taxon>
        <taxon>Clostridia</taxon>
        <taxon>Eubacteriales</taxon>
        <taxon>Oscillospiraceae</taxon>
        <taxon>Oscillospiraceae incertae sedis</taxon>
        <taxon>Candidatus Avoscillospira</taxon>
    </lineage>
</organism>
<gene>
    <name evidence="4" type="ORF">IAA67_00240</name>
</gene>
<dbReference type="EMBL" id="DVFN01000004">
    <property type="protein sequence ID" value="HIQ68752.1"/>
    <property type="molecule type" value="Genomic_DNA"/>
</dbReference>
<dbReference type="GO" id="GO:0043856">
    <property type="term" value="F:anti-sigma factor antagonist activity"/>
    <property type="evidence" value="ECO:0007669"/>
    <property type="project" value="InterPro"/>
</dbReference>
<dbReference type="Gene3D" id="3.30.750.24">
    <property type="entry name" value="STAS domain"/>
    <property type="match status" value="1"/>
</dbReference>
<dbReference type="Pfam" id="PF01740">
    <property type="entry name" value="STAS"/>
    <property type="match status" value="1"/>
</dbReference>
<dbReference type="InterPro" id="IPR002645">
    <property type="entry name" value="STAS_dom"/>
</dbReference>
<dbReference type="InterPro" id="IPR003658">
    <property type="entry name" value="Anti-sigma_ant"/>
</dbReference>
<dbReference type="Proteomes" id="UP000886874">
    <property type="component" value="Unassembled WGS sequence"/>
</dbReference>
<accession>A0A9D1CMX1</accession>